<dbReference type="AlphaFoldDB" id="A0A386Z6D2"/>
<gene>
    <name evidence="1" type="ORF">D7D52_03970</name>
</gene>
<evidence type="ECO:0000313" key="2">
    <source>
        <dbReference type="Proteomes" id="UP000267164"/>
    </source>
</evidence>
<name>A0A386Z6D2_9NOCA</name>
<reference evidence="1 2" key="1">
    <citation type="submission" date="2018-09" db="EMBL/GenBank/DDBJ databases">
        <title>Nocardia yunnanensis sp. nov., an actinomycete isolated from a soil sample.</title>
        <authorList>
            <person name="Zhang J."/>
        </authorList>
    </citation>
    <scope>NUCLEOTIDE SEQUENCE [LARGE SCALE GENOMIC DNA]</scope>
    <source>
        <strain evidence="1 2">CFHS0054</strain>
    </source>
</reference>
<keyword evidence="2" id="KW-1185">Reference proteome</keyword>
<dbReference type="EMBL" id="CP032568">
    <property type="protein sequence ID" value="AYF73166.1"/>
    <property type="molecule type" value="Genomic_DNA"/>
</dbReference>
<evidence type="ECO:0000313" key="1">
    <source>
        <dbReference type="EMBL" id="AYF73166.1"/>
    </source>
</evidence>
<dbReference type="Proteomes" id="UP000267164">
    <property type="component" value="Chromosome"/>
</dbReference>
<sequence>MLVLLVINSGAPHFGYPNFLLDHTPQQRSRDSNFAAHPIQLSDDFSETVAPSVTAARLDPAFRFRLDKAAKHLPVSAIRS</sequence>
<proteinExistence type="predicted"/>
<accession>A0A386Z6D2</accession>
<protein>
    <submittedName>
        <fullName evidence="1">Uncharacterized protein</fullName>
    </submittedName>
</protein>
<dbReference type="KEGG" id="nyu:D7D52_03970"/>
<organism evidence="1 2">
    <name type="scientific">Nocardia yunnanensis</name>
    <dbReference type="NCBI Taxonomy" id="2382165"/>
    <lineage>
        <taxon>Bacteria</taxon>
        <taxon>Bacillati</taxon>
        <taxon>Actinomycetota</taxon>
        <taxon>Actinomycetes</taxon>
        <taxon>Mycobacteriales</taxon>
        <taxon>Nocardiaceae</taxon>
        <taxon>Nocardia</taxon>
    </lineage>
</organism>